<dbReference type="AlphaFoldDB" id="A0A4D4LGA0"/>
<evidence type="ECO:0000313" key="1">
    <source>
        <dbReference type="EMBL" id="GDY58276.1"/>
    </source>
</evidence>
<dbReference type="EMBL" id="BJHW01000002">
    <property type="protein sequence ID" value="GDY58276.1"/>
    <property type="molecule type" value="Genomic_DNA"/>
</dbReference>
<keyword evidence="2" id="KW-1185">Reference proteome</keyword>
<gene>
    <name evidence="1" type="ORF">SVIO_088990</name>
</gene>
<sequence>MALFVDPKGGNVRQLAMRRVPPRVTFCRVELCAREAAPWLEEQAASRVVAAMAPAEIAASLRA</sequence>
<protein>
    <submittedName>
        <fullName evidence="1">Uncharacterized protein</fullName>
    </submittedName>
</protein>
<proteinExistence type="predicted"/>
<comment type="caution">
    <text evidence="1">The sequence shown here is derived from an EMBL/GenBank/DDBJ whole genome shotgun (WGS) entry which is preliminary data.</text>
</comment>
<organism evidence="1 2">
    <name type="scientific">Streptomyces violaceusniger</name>
    <dbReference type="NCBI Taxonomy" id="68280"/>
    <lineage>
        <taxon>Bacteria</taxon>
        <taxon>Bacillati</taxon>
        <taxon>Actinomycetota</taxon>
        <taxon>Actinomycetes</taxon>
        <taxon>Kitasatosporales</taxon>
        <taxon>Streptomycetaceae</taxon>
        <taxon>Streptomyces</taxon>
        <taxon>Streptomyces violaceusniger group</taxon>
    </lineage>
</organism>
<accession>A0A4D4LGA0</accession>
<dbReference type="Proteomes" id="UP000301309">
    <property type="component" value="Unassembled WGS sequence"/>
</dbReference>
<reference evidence="1 2" key="1">
    <citation type="journal article" date="2020" name="Int. J. Syst. Evol. Microbiol.">
        <title>Reclassification of Streptomyces castelarensis and Streptomyces sporoclivatus as later heterotypic synonyms of Streptomyces antimycoticus.</title>
        <authorList>
            <person name="Komaki H."/>
            <person name="Tamura T."/>
        </authorList>
    </citation>
    <scope>NUCLEOTIDE SEQUENCE [LARGE SCALE GENOMIC DNA]</scope>
    <source>
        <strain evidence="1 2">NBRC 13459</strain>
    </source>
</reference>
<name>A0A4D4LGA0_STRVO</name>
<evidence type="ECO:0000313" key="2">
    <source>
        <dbReference type="Proteomes" id="UP000301309"/>
    </source>
</evidence>